<reference evidence="2" key="1">
    <citation type="submission" date="2021-02" db="EMBL/GenBank/DDBJ databases">
        <authorList>
            <person name="Nowell W R."/>
        </authorList>
    </citation>
    <scope>NUCLEOTIDE SEQUENCE</scope>
</reference>
<feature type="compositionally biased region" description="Basic and acidic residues" evidence="1">
    <location>
        <begin position="645"/>
        <end position="655"/>
    </location>
</feature>
<dbReference type="GO" id="GO:0034453">
    <property type="term" value="P:microtubule anchoring"/>
    <property type="evidence" value="ECO:0007669"/>
    <property type="project" value="InterPro"/>
</dbReference>
<evidence type="ECO:0000313" key="3">
    <source>
        <dbReference type="Proteomes" id="UP000663828"/>
    </source>
</evidence>
<feature type="compositionally biased region" description="Polar residues" evidence="1">
    <location>
        <begin position="372"/>
        <end position="382"/>
    </location>
</feature>
<evidence type="ECO:0000313" key="2">
    <source>
        <dbReference type="EMBL" id="CAF1178485.1"/>
    </source>
</evidence>
<feature type="compositionally biased region" description="Polar residues" evidence="1">
    <location>
        <begin position="355"/>
        <end position="364"/>
    </location>
</feature>
<dbReference type="GO" id="GO:0008017">
    <property type="term" value="F:microtubule binding"/>
    <property type="evidence" value="ECO:0007669"/>
    <property type="project" value="InterPro"/>
</dbReference>
<organism evidence="2 3">
    <name type="scientific">Adineta ricciae</name>
    <name type="common">Rotifer</name>
    <dbReference type="NCBI Taxonomy" id="249248"/>
    <lineage>
        <taxon>Eukaryota</taxon>
        <taxon>Metazoa</taxon>
        <taxon>Spiralia</taxon>
        <taxon>Gnathifera</taxon>
        <taxon>Rotifera</taxon>
        <taxon>Eurotatoria</taxon>
        <taxon>Bdelloidea</taxon>
        <taxon>Adinetida</taxon>
        <taxon>Adinetidae</taxon>
        <taxon>Adineta</taxon>
    </lineage>
</organism>
<feature type="compositionally biased region" description="Low complexity" evidence="1">
    <location>
        <begin position="295"/>
        <end position="338"/>
    </location>
</feature>
<feature type="compositionally biased region" description="Basic and acidic residues" evidence="1">
    <location>
        <begin position="536"/>
        <end position="546"/>
    </location>
</feature>
<keyword evidence="3" id="KW-1185">Reference proteome</keyword>
<gene>
    <name evidence="2" type="ORF">XAT740_LOCUS22439</name>
</gene>
<sequence length="950" mass="107820">MEERERESLHTGISGKILTAREKRVRQKFNSDIELQAYEKRLKDIEKKIRQLVKRAFEIFDENRTISSPLGSGRTNKTEVRSKSLNHSQDDSSISDGSSIHRRDIEPAKKDSDTSSSSAQQKQPDIVTSDASDLECRVRAYREQLKAKKLELDRLKQRKNKEILRRQEDELKKQIESYDHEIQTLRLQPIQQEQTVPVPSSSSSSSSSKKKSESLEKPVVQHPENENKDFGGETLETPRDERDTQHDAVSISNTNDVPFENKSDHDSRRSSIDNDKLIQDFNTNLHIPSKESEDSISSSSSISSATSNKPVKSQSPKASSSSSPAPSERSQSSSVSQQDRVESPIQPLTSEAIRSISSTSQNRVKSPATPARSETSTPSYSSAHERIESPPPPATFEPIVPSTQDRIESLSPPPLSASESSTSSTDKRVKSPIPPLEPVKSATSSISEQIPVKNSLSSSSSRSEHIKSPCPPTQDNVTSAASLKQKRSSALTIERTQSLNNEYDEDFSEATHSPVETSAKLQIEDIDVESIQEDIEDKHIHHDDNRSSTSKSTEEEQSEILVLVKKSANTTPRQVDEHAQEDQLPPSSPQLQKTLSEDTSHDLSDVDESKQQKKSTTEVDRLTETLIKTFIDEAISQGKEIVARKNHDSSVKDETEGGSDEDLSDEAHNKEEDVDNVIKILAIQQEFLEQLDAAANGNNEQDDLNLDLTPLEDKNTDEPPISPSPRVSIEEPIKPVVSHTREEVTQLCHQALMILYEQNIDFSDRSTINRTVPDSYFENNQSGNDNIDLENEDIRRSRHAYCQMIFDLCVELLHEMYSPNIRLSRYPEWQRTKLVSKRFYRFNPPKSRTEAENFIQKKVLEILNLTPRQIIYSKWRLPIERRHMQEQFEVVLDEELRRTEIDWIDYESDSIRIKFDVAENIFNQLLQETLTECFHVIHKKHFLSSNSTRL</sequence>
<proteinExistence type="predicted"/>
<feature type="region of interest" description="Disordered" evidence="1">
    <location>
        <begin position="645"/>
        <end position="671"/>
    </location>
</feature>
<feature type="compositionally biased region" description="Polar residues" evidence="1">
    <location>
        <begin position="510"/>
        <end position="520"/>
    </location>
</feature>
<name>A0A814URZ6_ADIRI</name>
<protein>
    <submittedName>
        <fullName evidence="2">Uncharacterized protein</fullName>
    </submittedName>
</protein>
<dbReference type="Proteomes" id="UP000663828">
    <property type="component" value="Unassembled WGS sequence"/>
</dbReference>
<feature type="compositionally biased region" description="Low complexity" evidence="1">
    <location>
        <begin position="114"/>
        <end position="123"/>
    </location>
</feature>
<accession>A0A814URZ6</accession>
<feature type="region of interest" description="Disordered" evidence="1">
    <location>
        <begin position="64"/>
        <end position="133"/>
    </location>
</feature>
<feature type="compositionally biased region" description="Acidic residues" evidence="1">
    <location>
        <begin position="524"/>
        <end position="535"/>
    </location>
</feature>
<feature type="compositionally biased region" description="Polar residues" evidence="1">
    <location>
        <begin position="65"/>
        <end position="75"/>
    </location>
</feature>
<dbReference type="PANTHER" id="PTHR13958:SF3">
    <property type="entry name" value="CAP-GLY DOMAIN-CONTAINING PROTEIN-RELATED"/>
    <property type="match status" value="1"/>
</dbReference>
<dbReference type="AlphaFoldDB" id="A0A814URZ6"/>
<feature type="region of interest" description="Disordered" evidence="1">
    <location>
        <begin position="698"/>
        <end position="728"/>
    </location>
</feature>
<evidence type="ECO:0000256" key="1">
    <source>
        <dbReference type="SAM" id="MobiDB-lite"/>
    </source>
</evidence>
<feature type="region of interest" description="Disordered" evidence="1">
    <location>
        <begin position="187"/>
        <end position="619"/>
    </location>
</feature>
<feature type="compositionally biased region" description="Polar residues" evidence="1">
    <location>
        <begin position="441"/>
        <end position="454"/>
    </location>
</feature>
<dbReference type="PANTHER" id="PTHR13958">
    <property type="entry name" value="CENTROSOME-ASSOCIATED PROTEIN 350"/>
    <property type="match status" value="1"/>
</dbReference>
<feature type="compositionally biased region" description="Polar residues" evidence="1">
    <location>
        <begin position="187"/>
        <end position="199"/>
    </location>
</feature>
<feature type="compositionally biased region" description="Basic and acidic residues" evidence="1">
    <location>
        <begin position="99"/>
        <end position="113"/>
    </location>
</feature>
<dbReference type="GO" id="GO:0005813">
    <property type="term" value="C:centrosome"/>
    <property type="evidence" value="ECO:0007669"/>
    <property type="project" value="InterPro"/>
</dbReference>
<feature type="compositionally biased region" description="Basic and acidic residues" evidence="1">
    <location>
        <begin position="223"/>
        <end position="246"/>
    </location>
</feature>
<feature type="compositionally biased region" description="Basic and acidic residues" evidence="1">
    <location>
        <begin position="259"/>
        <end position="278"/>
    </location>
</feature>
<feature type="compositionally biased region" description="Basic and acidic residues" evidence="1">
    <location>
        <begin position="595"/>
        <end position="619"/>
    </location>
</feature>
<dbReference type="InterPro" id="IPR028750">
    <property type="entry name" value="CEP350/CC187"/>
</dbReference>
<dbReference type="EMBL" id="CAJNOR010001654">
    <property type="protein sequence ID" value="CAF1178485.1"/>
    <property type="molecule type" value="Genomic_DNA"/>
</dbReference>
<feature type="compositionally biased region" description="Polar residues" evidence="1">
    <location>
        <begin position="473"/>
        <end position="501"/>
    </location>
</feature>
<comment type="caution">
    <text evidence="2">The sequence shown here is derived from an EMBL/GenBank/DDBJ whole genome shotgun (WGS) entry which is preliminary data.</text>
</comment>